<organism evidence="1 2">
    <name type="scientific">Arundinibacter roseus</name>
    <dbReference type="NCBI Taxonomy" id="2070510"/>
    <lineage>
        <taxon>Bacteria</taxon>
        <taxon>Pseudomonadati</taxon>
        <taxon>Bacteroidota</taxon>
        <taxon>Cytophagia</taxon>
        <taxon>Cytophagales</taxon>
        <taxon>Spirosomataceae</taxon>
        <taxon>Arundinibacter</taxon>
    </lineage>
</organism>
<evidence type="ECO:0000313" key="2">
    <source>
        <dbReference type="Proteomes" id="UP000295706"/>
    </source>
</evidence>
<dbReference type="PROSITE" id="PS51257">
    <property type="entry name" value="PROKAR_LIPOPROTEIN"/>
    <property type="match status" value="1"/>
</dbReference>
<dbReference type="OrthoDB" id="982178at2"/>
<reference evidence="1 2" key="1">
    <citation type="submission" date="2019-02" db="EMBL/GenBank/DDBJ databases">
        <title>Arundinibacter roseus gen. nov., sp. nov., a new member of the family Cytophagaceae.</title>
        <authorList>
            <person name="Szuroczki S."/>
            <person name="Khayer B."/>
            <person name="Sproer C."/>
            <person name="Toumi M."/>
            <person name="Szabo A."/>
            <person name="Felfoldi T."/>
            <person name="Schumann P."/>
            <person name="Toth E."/>
        </authorList>
    </citation>
    <scope>NUCLEOTIDE SEQUENCE [LARGE SCALE GENOMIC DNA]</scope>
    <source>
        <strain evidence="1 2">DMA-k-7a</strain>
    </source>
</reference>
<proteinExistence type="predicted"/>
<comment type="caution">
    <text evidence="1">The sequence shown here is derived from an EMBL/GenBank/DDBJ whole genome shotgun (WGS) entry which is preliminary data.</text>
</comment>
<dbReference type="RefSeq" id="WP_132113398.1">
    <property type="nucleotide sequence ID" value="NZ_SMJU01000001.1"/>
</dbReference>
<gene>
    <name evidence="1" type="ORF">EZE20_00575</name>
</gene>
<sequence length="195" mass="21967">MVNRLFLPVLVLSIFLIGCNSEDRVGNTKELAQEMKTMQIKRVTNTQLIATLDEWGKQMTAVAQKSLEKELNQSPDQAFTICADLEKVPLIAALNREYSVQIELVGPADITNPKLSQKERELLDAYLYNAENNLPQSDNVQKLNDTLLVYNAPVAATSPICKSCFENQKVPFAVWRVLFDKKAVIKKLDAKKLNK</sequence>
<name>A0A4R4KQI8_9BACT</name>
<protein>
    <submittedName>
        <fullName evidence="1">Uncharacterized protein</fullName>
    </submittedName>
</protein>
<keyword evidence="2" id="KW-1185">Reference proteome</keyword>
<evidence type="ECO:0000313" key="1">
    <source>
        <dbReference type="EMBL" id="TDB68869.1"/>
    </source>
</evidence>
<dbReference type="EMBL" id="SMJU01000001">
    <property type="protein sequence ID" value="TDB68869.1"/>
    <property type="molecule type" value="Genomic_DNA"/>
</dbReference>
<accession>A0A4R4KQI8</accession>
<dbReference type="Proteomes" id="UP000295706">
    <property type="component" value="Unassembled WGS sequence"/>
</dbReference>
<dbReference type="AlphaFoldDB" id="A0A4R4KQI8"/>